<evidence type="ECO:0000256" key="1">
    <source>
        <dbReference type="SAM" id="Phobius"/>
    </source>
</evidence>
<dbReference type="AlphaFoldDB" id="A0A0D7BP55"/>
<evidence type="ECO:0008006" key="4">
    <source>
        <dbReference type="Google" id="ProtNLM"/>
    </source>
</evidence>
<feature type="non-terminal residue" evidence="2">
    <location>
        <position position="329"/>
    </location>
</feature>
<feature type="transmembrane region" description="Helical" evidence="1">
    <location>
        <begin position="15"/>
        <end position="32"/>
    </location>
</feature>
<dbReference type="OrthoDB" id="8117402at2759"/>
<protein>
    <recommendedName>
        <fullName evidence="4">BTB domain-containing protein</fullName>
    </recommendedName>
</protein>
<sequence>YYKEDGDCVLLVENILFKVIFSFFTLLAPFHVKQVHRHVLTREESSFSYLFALPQRETRIDGTSDEHPIILSGDSAVKFAHFLWTCYALPTQFAARCNPLNVDINTSLDIAEVANKYAVEDTQNWAMGLVQTYLKIKCNPPYLFNGADYDVDLANAFRLCEIAQLCEKRKIIELVLELLATKWDTCLRYAYAAMAIGDKYGLPCLAALIHFVRQPLKMTPVELQPQPARWKEGEMDENGIYLSFPQHYRILHGQVKIGQAWHELAGSNESIMGSLFRHATCRCDSYNSRQFCSKASCSVTWLPRWQRALEAPSVVVVSPMDVIERLKMV</sequence>
<keyword evidence="1" id="KW-0472">Membrane</keyword>
<dbReference type="STRING" id="1314674.A0A0D7BP55"/>
<reference evidence="2 3" key="1">
    <citation type="journal article" date="2015" name="Fungal Genet. Biol.">
        <title>Evolution of novel wood decay mechanisms in Agaricales revealed by the genome sequences of Fistulina hepatica and Cylindrobasidium torrendii.</title>
        <authorList>
            <person name="Floudas D."/>
            <person name="Held B.W."/>
            <person name="Riley R."/>
            <person name="Nagy L.G."/>
            <person name="Koehler G."/>
            <person name="Ransdell A.S."/>
            <person name="Younus H."/>
            <person name="Chow J."/>
            <person name="Chiniquy J."/>
            <person name="Lipzen A."/>
            <person name="Tritt A."/>
            <person name="Sun H."/>
            <person name="Haridas S."/>
            <person name="LaButti K."/>
            <person name="Ohm R.A."/>
            <person name="Kues U."/>
            <person name="Blanchette R.A."/>
            <person name="Grigoriev I.V."/>
            <person name="Minto R.E."/>
            <person name="Hibbett D.S."/>
        </authorList>
    </citation>
    <scope>NUCLEOTIDE SEQUENCE [LARGE SCALE GENOMIC DNA]</scope>
    <source>
        <strain evidence="2 3">FP15055 ss-10</strain>
    </source>
</reference>
<accession>A0A0D7BP55</accession>
<dbReference type="EMBL" id="KN880448">
    <property type="protein sequence ID" value="KIY71984.1"/>
    <property type="molecule type" value="Genomic_DNA"/>
</dbReference>
<keyword evidence="1" id="KW-1133">Transmembrane helix</keyword>
<proteinExistence type="predicted"/>
<keyword evidence="3" id="KW-1185">Reference proteome</keyword>
<dbReference type="Proteomes" id="UP000054007">
    <property type="component" value="Unassembled WGS sequence"/>
</dbReference>
<gene>
    <name evidence="2" type="ORF">CYLTODRAFT_324441</name>
</gene>
<name>A0A0D7BP55_9AGAR</name>
<keyword evidence="1" id="KW-0812">Transmembrane</keyword>
<evidence type="ECO:0000313" key="3">
    <source>
        <dbReference type="Proteomes" id="UP000054007"/>
    </source>
</evidence>
<feature type="non-terminal residue" evidence="2">
    <location>
        <position position="1"/>
    </location>
</feature>
<organism evidence="2 3">
    <name type="scientific">Cylindrobasidium torrendii FP15055 ss-10</name>
    <dbReference type="NCBI Taxonomy" id="1314674"/>
    <lineage>
        <taxon>Eukaryota</taxon>
        <taxon>Fungi</taxon>
        <taxon>Dikarya</taxon>
        <taxon>Basidiomycota</taxon>
        <taxon>Agaricomycotina</taxon>
        <taxon>Agaricomycetes</taxon>
        <taxon>Agaricomycetidae</taxon>
        <taxon>Agaricales</taxon>
        <taxon>Marasmiineae</taxon>
        <taxon>Physalacriaceae</taxon>
        <taxon>Cylindrobasidium</taxon>
    </lineage>
</organism>
<evidence type="ECO:0000313" key="2">
    <source>
        <dbReference type="EMBL" id="KIY71984.1"/>
    </source>
</evidence>